<name>A0A2P6RQ63_ROSCH</name>
<dbReference type="EMBL" id="PDCK01000040">
    <property type="protein sequence ID" value="PRQ48582.1"/>
    <property type="molecule type" value="Genomic_DNA"/>
</dbReference>
<dbReference type="Gramene" id="PRQ48582">
    <property type="protein sequence ID" value="PRQ48582"/>
    <property type="gene ID" value="RchiOBHm_Chr2g0112331"/>
</dbReference>
<reference evidence="2 3" key="1">
    <citation type="journal article" date="2018" name="Nat. Genet.">
        <title>The Rosa genome provides new insights in the design of modern roses.</title>
        <authorList>
            <person name="Bendahmane M."/>
        </authorList>
    </citation>
    <scope>NUCLEOTIDE SEQUENCE [LARGE SCALE GENOMIC DNA]</scope>
    <source>
        <strain evidence="3">cv. Old Blush</strain>
    </source>
</reference>
<evidence type="ECO:0000313" key="3">
    <source>
        <dbReference type="Proteomes" id="UP000238479"/>
    </source>
</evidence>
<protein>
    <submittedName>
        <fullName evidence="2">Uncharacterized protein</fullName>
    </submittedName>
</protein>
<dbReference type="Proteomes" id="UP000238479">
    <property type="component" value="Chromosome 2"/>
</dbReference>
<accession>A0A2P6RQ63</accession>
<gene>
    <name evidence="2" type="ORF">RchiOBHm_Chr2g0112331</name>
</gene>
<sequence>MRRLDSDEQVPVGSYNPSESLLGSSSVALSPSSRVKDGTLEFSTSVQWCRRNGSGKMAWSLPGGGFDPPL</sequence>
<dbReference type="STRING" id="74649.A0A2P6RQ63"/>
<feature type="region of interest" description="Disordered" evidence="1">
    <location>
        <begin position="1"/>
        <end position="34"/>
    </location>
</feature>
<comment type="caution">
    <text evidence="2">The sequence shown here is derived from an EMBL/GenBank/DDBJ whole genome shotgun (WGS) entry which is preliminary data.</text>
</comment>
<organism evidence="2 3">
    <name type="scientific">Rosa chinensis</name>
    <name type="common">China rose</name>
    <dbReference type="NCBI Taxonomy" id="74649"/>
    <lineage>
        <taxon>Eukaryota</taxon>
        <taxon>Viridiplantae</taxon>
        <taxon>Streptophyta</taxon>
        <taxon>Embryophyta</taxon>
        <taxon>Tracheophyta</taxon>
        <taxon>Spermatophyta</taxon>
        <taxon>Magnoliopsida</taxon>
        <taxon>eudicotyledons</taxon>
        <taxon>Gunneridae</taxon>
        <taxon>Pentapetalae</taxon>
        <taxon>rosids</taxon>
        <taxon>fabids</taxon>
        <taxon>Rosales</taxon>
        <taxon>Rosaceae</taxon>
        <taxon>Rosoideae</taxon>
        <taxon>Rosoideae incertae sedis</taxon>
        <taxon>Rosa</taxon>
    </lineage>
</organism>
<feature type="compositionally biased region" description="Low complexity" evidence="1">
    <location>
        <begin position="18"/>
        <end position="33"/>
    </location>
</feature>
<evidence type="ECO:0000256" key="1">
    <source>
        <dbReference type="SAM" id="MobiDB-lite"/>
    </source>
</evidence>
<evidence type="ECO:0000313" key="2">
    <source>
        <dbReference type="EMBL" id="PRQ48582.1"/>
    </source>
</evidence>
<proteinExistence type="predicted"/>
<keyword evidence="3" id="KW-1185">Reference proteome</keyword>
<dbReference type="AlphaFoldDB" id="A0A2P6RQ63"/>